<feature type="region of interest" description="Disordered" evidence="2">
    <location>
        <begin position="167"/>
        <end position="204"/>
    </location>
</feature>
<feature type="region of interest" description="Disordered" evidence="2">
    <location>
        <begin position="1"/>
        <end position="24"/>
    </location>
</feature>
<feature type="compositionally biased region" description="Low complexity" evidence="2">
    <location>
        <begin position="174"/>
        <end position="185"/>
    </location>
</feature>
<accession>A0A2U7NW22</accession>
<name>A0A2U7NW22_9VIRU</name>
<evidence type="ECO:0000313" key="3">
    <source>
        <dbReference type="EMBL" id="ASV43910.1"/>
    </source>
</evidence>
<feature type="compositionally biased region" description="Polar residues" evidence="2">
    <location>
        <begin position="1"/>
        <end position="10"/>
    </location>
</feature>
<reference evidence="3" key="1">
    <citation type="submission" date="2017-05" db="EMBL/GenBank/DDBJ databases">
        <title>The virome of a scalding spring: bacteriophages and archaeal viruses share the pool.</title>
        <authorList>
            <person name="Zablocki O.D.J."/>
            <person name="van Zyl L.J."/>
            <person name="Kirby B."/>
            <person name="Trindade M.I."/>
        </authorList>
    </citation>
    <scope>NUCLEOTIDE SEQUENCE</scope>
</reference>
<evidence type="ECO:0000256" key="2">
    <source>
        <dbReference type="SAM" id="MobiDB-lite"/>
    </source>
</evidence>
<protein>
    <submittedName>
        <fullName evidence="3">Capsid scaffolding protein</fullName>
    </submittedName>
</protein>
<evidence type="ECO:0000256" key="1">
    <source>
        <dbReference type="SAM" id="Coils"/>
    </source>
</evidence>
<proteinExistence type="predicted"/>
<organism evidence="3">
    <name type="scientific">Hot spring virus BHS1</name>
    <dbReference type="NCBI Taxonomy" id="2024351"/>
    <lineage>
        <taxon>Viruses</taxon>
    </lineage>
</organism>
<dbReference type="EMBL" id="MF098556">
    <property type="protein sequence ID" value="ASV43910.1"/>
    <property type="molecule type" value="Genomic_DNA"/>
</dbReference>
<sequence length="204" mass="22242">MSEEQVNTGTPPAKSGDERKTYTQAELDAMFAERARRAADKATSDILAALGVKDIDEAKAKLKAAKEAEDARLSELDKAKKDKAEAEAALANAKAEAAEAVKKARRMLLRSAVIAEASRQQFDDAEIESVWMVVERDKTIADLIKIKDDGESFEGVDKAVKKIAEAHPRWLKSTSRPPTGTPPRAGGHRSNRSDEPIAPIFRGF</sequence>
<feature type="coiled-coil region" evidence="1">
    <location>
        <begin position="59"/>
        <end position="110"/>
    </location>
</feature>
<keyword evidence="1" id="KW-0175">Coiled coil</keyword>